<comment type="caution">
    <text evidence="1">The sequence shown here is derived from an EMBL/GenBank/DDBJ whole genome shotgun (WGS) entry which is preliminary data.</text>
</comment>
<protein>
    <submittedName>
        <fullName evidence="1">Uncharacterized protein</fullName>
    </submittedName>
</protein>
<dbReference type="EMBL" id="CM056744">
    <property type="protein sequence ID" value="KAJ8664935.1"/>
    <property type="molecule type" value="Genomic_DNA"/>
</dbReference>
<name>A0ACC2N5L7_9HYME</name>
<organism evidence="1 2">
    <name type="scientific">Eretmocerus hayati</name>
    <dbReference type="NCBI Taxonomy" id="131215"/>
    <lineage>
        <taxon>Eukaryota</taxon>
        <taxon>Metazoa</taxon>
        <taxon>Ecdysozoa</taxon>
        <taxon>Arthropoda</taxon>
        <taxon>Hexapoda</taxon>
        <taxon>Insecta</taxon>
        <taxon>Pterygota</taxon>
        <taxon>Neoptera</taxon>
        <taxon>Endopterygota</taxon>
        <taxon>Hymenoptera</taxon>
        <taxon>Apocrita</taxon>
        <taxon>Proctotrupomorpha</taxon>
        <taxon>Chalcidoidea</taxon>
        <taxon>Aphelinidae</taxon>
        <taxon>Aphelininae</taxon>
        <taxon>Eretmocerus</taxon>
    </lineage>
</organism>
<reference evidence="1" key="1">
    <citation type="submission" date="2023-04" db="EMBL/GenBank/DDBJ databases">
        <title>A chromosome-level genome assembly of the parasitoid wasp Eretmocerus hayati.</title>
        <authorList>
            <person name="Zhong Y."/>
            <person name="Liu S."/>
            <person name="Liu Y."/>
        </authorList>
    </citation>
    <scope>NUCLEOTIDE SEQUENCE</scope>
    <source>
        <strain evidence="1">ZJU_SS_LIU_2023</strain>
    </source>
</reference>
<keyword evidence="2" id="KW-1185">Reference proteome</keyword>
<sequence length="863" mass="95885">MDSKMVQVTICALTIILLGSYDQCKGIDLTFLTRVPNLTRVTSADGPVIGERVTKIDEKFSYSRFLGIPYARDPSGSRRFKPPEAIQKWNEPLVAVVKPPKCKQIDPKSKKPIGVENCLSINVYTPQINFSNKESHPVMVWIHGGAFKNGDSDFIPFPTDMLVSEKIVVVTFNYRLGVFGFLNLHHPDALGNAGLKDQILALKWVKRNIRSFGGDPNKITIVGHTAGAVAVDLHLVSDMSKGLFHQSISMSGSPLCLYWGFQNIMEAKSNAKELGEKLNLPSSNKDGLLQGLLNADANEIIQKTAELESVIPFRPTLELSEIAGDQEKFITECIYKKFQQGRFFKGPHITGYSSSDAYSFCRSNSIMCGRLVLEAILENEPYLKNMSVSALEAGPETLWRLASDLLFAFGVDAKQRLLNAHNGPHPVYYYRHPRHSFHLMHSLNHFYNASSNNSTSTLSGGSHRMRRTGIGKSSAFESLPIRKLVRMWANFVKYGHPTPLGEADQFIGVAWPSDTSENGAHLEMNWKLKVVNHRRINPEVQTLFTNNFIETKSHDDCAKHENMLWGTHATRNPAVEMNDTIPSKILHKVVVEIDKLKSQVPPVAQKLVQKTKDILNNVRDRVIEGEENIQKYAENKVKQTLNATKNYITEKVDDFIKDEAEKADETIIKTAEKWREDGKSVVHKLGHILADKTRRIVNSVFQSQNLSENSSPQNFVGLMKYLAEDVLDNAIEDGEMALDQTGDQFIDDSINTGEQTAEGTVDLMVKVAGDVINGSLGSQFGNWKSAGRDFVKGSIEIGEDTGEGLMNTANDVVENGKNGIANIAVDAVDRFSDDVMNYTVKMAESFVSGNIQDVTYEPGNGSG</sequence>
<evidence type="ECO:0000313" key="1">
    <source>
        <dbReference type="EMBL" id="KAJ8664935.1"/>
    </source>
</evidence>
<evidence type="ECO:0000313" key="2">
    <source>
        <dbReference type="Proteomes" id="UP001239111"/>
    </source>
</evidence>
<accession>A0ACC2N5L7</accession>
<gene>
    <name evidence="1" type="ORF">QAD02_006597</name>
</gene>
<proteinExistence type="predicted"/>
<dbReference type="Proteomes" id="UP001239111">
    <property type="component" value="Chromosome 4"/>
</dbReference>